<organism evidence="2 3">
    <name type="scientific">Paramecium primaurelia</name>
    <dbReference type="NCBI Taxonomy" id="5886"/>
    <lineage>
        <taxon>Eukaryota</taxon>
        <taxon>Sar</taxon>
        <taxon>Alveolata</taxon>
        <taxon>Ciliophora</taxon>
        <taxon>Intramacronucleata</taxon>
        <taxon>Oligohymenophorea</taxon>
        <taxon>Peniculida</taxon>
        <taxon>Parameciidae</taxon>
        <taxon>Paramecium</taxon>
    </lineage>
</organism>
<feature type="transmembrane region" description="Helical" evidence="1">
    <location>
        <begin position="200"/>
        <end position="219"/>
    </location>
</feature>
<keyword evidence="1" id="KW-0812">Transmembrane</keyword>
<evidence type="ECO:0000313" key="3">
    <source>
        <dbReference type="Proteomes" id="UP000688137"/>
    </source>
</evidence>
<dbReference type="Proteomes" id="UP000688137">
    <property type="component" value="Unassembled WGS sequence"/>
</dbReference>
<dbReference type="InterPro" id="IPR002895">
    <property type="entry name" value="Paramecium_SA"/>
</dbReference>
<dbReference type="EMBL" id="CAJJDM010000118">
    <property type="protein sequence ID" value="CAD8101247.1"/>
    <property type="molecule type" value="Genomic_DNA"/>
</dbReference>
<dbReference type="SMART" id="SM00639">
    <property type="entry name" value="PSA"/>
    <property type="match status" value="1"/>
</dbReference>
<reference evidence="2" key="1">
    <citation type="submission" date="2021-01" db="EMBL/GenBank/DDBJ databases">
        <authorList>
            <consortium name="Genoscope - CEA"/>
            <person name="William W."/>
        </authorList>
    </citation>
    <scope>NUCLEOTIDE SEQUENCE</scope>
</reference>
<accession>A0A8S1PDT3</accession>
<proteinExistence type="predicted"/>
<evidence type="ECO:0000256" key="1">
    <source>
        <dbReference type="SAM" id="Phobius"/>
    </source>
</evidence>
<sequence>MYQVATTDAECVAYVVKSGVCKTDGAKFVPRATYSSYQSGAACTIGQDGVPCIFDLPVGATTGTKSCRPKECSDIKGTTNDACVGIIPKKLVFLMELFVLNKIYVPIIRINYHVKQEVLMVNVHSIQHQQIQIMDPVNYSNHVKMPIMIKMLAKENKRHVNGHQLLLGLPLQLDVNLWIGQELLQVLLVILSKVSMVHQVLFVFQSIMHVLLVIHPLLLQKNAIRQQNFKQMCFMQSSNQQKQQYNHSKHHRPRYQYLRQWIHIGCNNTIGYFGNLCLILIQKFIQGKIKIYQQKFIFHNLF</sequence>
<keyword evidence="1" id="KW-0472">Membrane</keyword>
<dbReference type="AlphaFoldDB" id="A0A8S1PDT3"/>
<gene>
    <name evidence="2" type="ORF">PPRIM_AZ9-3.1.T1150014</name>
</gene>
<comment type="caution">
    <text evidence="2">The sequence shown here is derived from an EMBL/GenBank/DDBJ whole genome shotgun (WGS) entry which is preliminary data.</text>
</comment>
<keyword evidence="1" id="KW-1133">Transmembrane helix</keyword>
<evidence type="ECO:0000313" key="2">
    <source>
        <dbReference type="EMBL" id="CAD8101247.1"/>
    </source>
</evidence>
<name>A0A8S1PDT3_PARPR</name>
<keyword evidence="3" id="KW-1185">Reference proteome</keyword>
<protein>
    <submittedName>
        <fullName evidence="2">Uncharacterized protein</fullName>
    </submittedName>
</protein>